<reference evidence="1 2" key="1">
    <citation type="submission" date="2020-03" db="EMBL/GenBank/DDBJ databases">
        <authorList>
            <person name="Wang L."/>
            <person name="He N."/>
            <person name="Li Y."/>
            <person name="Fang Y."/>
            <person name="Zhang F."/>
        </authorList>
    </citation>
    <scope>NUCLEOTIDE SEQUENCE [LARGE SCALE GENOMIC DNA]</scope>
    <source>
        <strain evidence="1 2">36D10-4-7</strain>
    </source>
</reference>
<organism evidence="1 2">
    <name type="scientific">Sphingomonas corticis</name>
    <dbReference type="NCBI Taxonomy" id="2722791"/>
    <lineage>
        <taxon>Bacteria</taxon>
        <taxon>Pseudomonadati</taxon>
        <taxon>Pseudomonadota</taxon>
        <taxon>Alphaproteobacteria</taxon>
        <taxon>Sphingomonadales</taxon>
        <taxon>Sphingomonadaceae</taxon>
        <taxon>Sphingomonas</taxon>
    </lineage>
</organism>
<proteinExistence type="predicted"/>
<keyword evidence="2" id="KW-1185">Reference proteome</keyword>
<comment type="caution">
    <text evidence="1">The sequence shown here is derived from an EMBL/GenBank/DDBJ whole genome shotgun (WGS) entry which is preliminary data.</text>
</comment>
<gene>
    <name evidence="1" type="ORF">HBH26_11260</name>
</gene>
<dbReference type="EMBL" id="JAAVJH010000006">
    <property type="protein sequence ID" value="NJR79162.1"/>
    <property type="molecule type" value="Genomic_DNA"/>
</dbReference>
<dbReference type="Proteomes" id="UP000732399">
    <property type="component" value="Unassembled WGS sequence"/>
</dbReference>
<evidence type="ECO:0000313" key="2">
    <source>
        <dbReference type="Proteomes" id="UP000732399"/>
    </source>
</evidence>
<evidence type="ECO:0000313" key="1">
    <source>
        <dbReference type="EMBL" id="NJR79162.1"/>
    </source>
</evidence>
<accession>A0ABX1CRZ0</accession>
<name>A0ABX1CRZ0_9SPHN</name>
<protein>
    <submittedName>
        <fullName evidence="1">Uncharacterized protein</fullName>
    </submittedName>
</protein>
<sequence>MFGMFGSKPASRFKVMNHDVEVASVSRGGKVLFTGDTVNAWPKTHLEGQIFEVMLRSRSGLPYFAYYLCKDYYFAVASPAGAGGFGGPFRTEEFRTAVSQRIGLFVAEHLLKVMKVDARADIVGFRHNRVHTNVLAFVPTLGEWHAIQHCDAEDDDATDRKVSGVANGSVNIKDVVAIDAISPNGRD</sequence>
<dbReference type="RefSeq" id="WP_168134712.1">
    <property type="nucleotide sequence ID" value="NZ_JAAVJH010000006.1"/>
</dbReference>